<gene>
    <name evidence="2" type="ORF">ODALV1_LOCUS15994</name>
</gene>
<accession>A0ABP1QXZ7</accession>
<organism evidence="2 3">
    <name type="scientific">Orchesella dallaii</name>
    <dbReference type="NCBI Taxonomy" id="48710"/>
    <lineage>
        <taxon>Eukaryota</taxon>
        <taxon>Metazoa</taxon>
        <taxon>Ecdysozoa</taxon>
        <taxon>Arthropoda</taxon>
        <taxon>Hexapoda</taxon>
        <taxon>Collembola</taxon>
        <taxon>Entomobryomorpha</taxon>
        <taxon>Entomobryoidea</taxon>
        <taxon>Orchesellidae</taxon>
        <taxon>Orchesellinae</taxon>
        <taxon>Orchesella</taxon>
    </lineage>
</organism>
<feature type="compositionally biased region" description="Basic and acidic residues" evidence="1">
    <location>
        <begin position="1"/>
        <end position="28"/>
    </location>
</feature>
<comment type="caution">
    <text evidence="2">The sequence shown here is derived from an EMBL/GenBank/DDBJ whole genome shotgun (WGS) entry which is preliminary data.</text>
</comment>
<keyword evidence="3" id="KW-1185">Reference proteome</keyword>
<reference evidence="2 3" key="1">
    <citation type="submission" date="2024-08" db="EMBL/GenBank/DDBJ databases">
        <authorList>
            <person name="Cucini C."/>
            <person name="Frati F."/>
        </authorList>
    </citation>
    <scope>NUCLEOTIDE SEQUENCE [LARGE SCALE GENOMIC DNA]</scope>
</reference>
<proteinExistence type="predicted"/>
<evidence type="ECO:0000256" key="1">
    <source>
        <dbReference type="SAM" id="MobiDB-lite"/>
    </source>
</evidence>
<evidence type="ECO:0000313" key="2">
    <source>
        <dbReference type="EMBL" id="CAL8113373.1"/>
    </source>
</evidence>
<evidence type="ECO:0000313" key="3">
    <source>
        <dbReference type="Proteomes" id="UP001642540"/>
    </source>
</evidence>
<feature type="compositionally biased region" description="Low complexity" evidence="1">
    <location>
        <begin position="42"/>
        <end position="51"/>
    </location>
</feature>
<name>A0ABP1QXZ7_9HEXA</name>
<sequence length="196" mass="20744">MVEVNLKRAIREEKERQTEHGIVPDRLRQVQASEEDDDDETTAGPTTIGPAPGDIVKGVAMIITSLGTFDVNSFWGSFVNFFPPAHRESAQAVVDASQGRRPLQWPTLPTTTTKLTTTTKDEDEIDSEEITTAAAIAATVASVAASSPAVAVTAPVPVATVATEAPVRVNVAATRPPVSRYTVRPRTSALEGAPGN</sequence>
<dbReference type="Proteomes" id="UP001642540">
    <property type="component" value="Unassembled WGS sequence"/>
</dbReference>
<dbReference type="EMBL" id="CAXLJM020000049">
    <property type="protein sequence ID" value="CAL8113373.1"/>
    <property type="molecule type" value="Genomic_DNA"/>
</dbReference>
<feature type="region of interest" description="Disordered" evidence="1">
    <location>
        <begin position="1"/>
        <end position="51"/>
    </location>
</feature>
<protein>
    <submittedName>
        <fullName evidence="2">Uncharacterized protein</fullName>
    </submittedName>
</protein>